<dbReference type="PROSITE" id="PS50011">
    <property type="entry name" value="PROTEIN_KINASE_DOM"/>
    <property type="match status" value="1"/>
</dbReference>
<keyword evidence="5" id="KW-0067">ATP-binding</keyword>
<gene>
    <name evidence="8" type="ORF">LTR09_009454</name>
</gene>
<dbReference type="GO" id="GO:0005524">
    <property type="term" value="F:ATP binding"/>
    <property type="evidence" value="ECO:0007669"/>
    <property type="project" value="UniProtKB-KW"/>
</dbReference>
<evidence type="ECO:0000259" key="7">
    <source>
        <dbReference type="PROSITE" id="PS50011"/>
    </source>
</evidence>
<comment type="caution">
    <text evidence="8">The sequence shown here is derived from an EMBL/GenBank/DDBJ whole genome shotgun (WGS) entry which is preliminary data.</text>
</comment>
<sequence length="609" mass="68227">MSFVHADFTTQYCTVIESEDVAPQTRQLFINHQAANRPNEAADTIRRESSDKTAAQRTEWVDTFNTATTITILATNRAVALAADVNTFTEMYEGLDDNTTRANYKAFFDDHERVDAIANIVKDCWSVMEAAWKQMVDVDTAQGAHQDSIQHNADQVQAALQNNRHVDAIIDTIGGMVAAPHVPADPKGYRKQPHAWAGWHRPWNRRKQLTHGDDVATGTVGLEGTAANEWRPWLALDGGMGSSTLWLRFDVENTLMDRVVRKTQVDKHGFNWRDPARFEGDIRDPQLRLPTELACHHTLNKRNAPAIVRLRGQNLDRNWVDEITQSYRVYTEWAMHGSLADLVKEYQRQEKAAAAGAPPIWIPEAFVWSVAESLCEAGIAMAVSTKVPGFEPGEMVHRDLKPANCFLGAPSTERYPRYAQTFLGDFGLAFKTFKGDANNPYWYQGSGTPSYKAPEQLMWVNQRTWDVIEDGVMGQHTNVFGVGLILWSLLTKKKPDEPWYLGDGSNETAFNYPANVVAHYSEALREMVTDCLAYDFDNRPSFNEVLAIVKENTGDDPADPADPDLSQGMRDAGAHPVTPAVEAQNRVHEVADRYRLGLAFNELPNPEGV</sequence>
<dbReference type="SUPFAM" id="SSF56112">
    <property type="entry name" value="Protein kinase-like (PK-like)"/>
    <property type="match status" value="1"/>
</dbReference>
<dbReference type="Gene3D" id="1.10.510.10">
    <property type="entry name" value="Transferase(Phosphotransferase) domain 1"/>
    <property type="match status" value="1"/>
</dbReference>
<keyword evidence="9" id="KW-1185">Reference proteome</keyword>
<keyword evidence="3" id="KW-0547">Nucleotide-binding</keyword>
<accession>A0AAJ0D8U1</accession>
<dbReference type="EC" id="2.7.11.1" evidence="1"/>
<feature type="domain" description="Protein kinase" evidence="7">
    <location>
        <begin position="209"/>
        <end position="565"/>
    </location>
</feature>
<dbReference type="EMBL" id="JAWDJX010000041">
    <property type="protein sequence ID" value="KAK3049276.1"/>
    <property type="molecule type" value="Genomic_DNA"/>
</dbReference>
<evidence type="ECO:0000256" key="3">
    <source>
        <dbReference type="ARBA" id="ARBA00022741"/>
    </source>
</evidence>
<evidence type="ECO:0000313" key="8">
    <source>
        <dbReference type="EMBL" id="KAK3049276.1"/>
    </source>
</evidence>
<dbReference type="InterPro" id="IPR000719">
    <property type="entry name" value="Prot_kinase_dom"/>
</dbReference>
<dbReference type="Pfam" id="PF00069">
    <property type="entry name" value="Pkinase"/>
    <property type="match status" value="1"/>
</dbReference>
<protein>
    <recommendedName>
        <fullName evidence="1">non-specific serine/threonine protein kinase</fullName>
        <ecNumber evidence="1">2.7.11.1</ecNumber>
    </recommendedName>
</protein>
<dbReference type="InterPro" id="IPR008271">
    <property type="entry name" value="Ser/Thr_kinase_AS"/>
</dbReference>
<dbReference type="PROSITE" id="PS00108">
    <property type="entry name" value="PROTEIN_KINASE_ST"/>
    <property type="match status" value="1"/>
</dbReference>
<keyword evidence="2" id="KW-0808">Transferase</keyword>
<evidence type="ECO:0000256" key="6">
    <source>
        <dbReference type="SAM" id="MobiDB-lite"/>
    </source>
</evidence>
<dbReference type="PANTHER" id="PTHR43671">
    <property type="entry name" value="SERINE/THREONINE-PROTEIN KINASE NEK"/>
    <property type="match status" value="1"/>
</dbReference>
<evidence type="ECO:0000256" key="4">
    <source>
        <dbReference type="ARBA" id="ARBA00022777"/>
    </source>
</evidence>
<evidence type="ECO:0000256" key="2">
    <source>
        <dbReference type="ARBA" id="ARBA00022679"/>
    </source>
</evidence>
<dbReference type="InterPro" id="IPR011009">
    <property type="entry name" value="Kinase-like_dom_sf"/>
</dbReference>
<dbReference type="GO" id="GO:0004674">
    <property type="term" value="F:protein serine/threonine kinase activity"/>
    <property type="evidence" value="ECO:0007669"/>
    <property type="project" value="UniProtKB-EC"/>
</dbReference>
<dbReference type="InterPro" id="IPR050660">
    <property type="entry name" value="NEK_Ser/Thr_kinase"/>
</dbReference>
<keyword evidence="4" id="KW-0418">Kinase</keyword>
<dbReference type="AlphaFoldDB" id="A0AAJ0D8U1"/>
<reference evidence="8" key="1">
    <citation type="submission" date="2023-04" db="EMBL/GenBank/DDBJ databases">
        <title>Black Yeasts Isolated from many extreme environments.</title>
        <authorList>
            <person name="Coleine C."/>
            <person name="Stajich J.E."/>
            <person name="Selbmann L."/>
        </authorList>
    </citation>
    <scope>NUCLEOTIDE SEQUENCE</scope>
    <source>
        <strain evidence="8">CCFEE 5312</strain>
    </source>
</reference>
<name>A0AAJ0D8U1_9PEZI</name>
<proteinExistence type="predicted"/>
<dbReference type="SMART" id="SM00220">
    <property type="entry name" value="S_TKc"/>
    <property type="match status" value="1"/>
</dbReference>
<dbReference type="Proteomes" id="UP001271007">
    <property type="component" value="Unassembled WGS sequence"/>
</dbReference>
<evidence type="ECO:0000313" key="9">
    <source>
        <dbReference type="Proteomes" id="UP001271007"/>
    </source>
</evidence>
<evidence type="ECO:0000256" key="1">
    <source>
        <dbReference type="ARBA" id="ARBA00012513"/>
    </source>
</evidence>
<organism evidence="8 9">
    <name type="scientific">Extremus antarcticus</name>
    <dbReference type="NCBI Taxonomy" id="702011"/>
    <lineage>
        <taxon>Eukaryota</taxon>
        <taxon>Fungi</taxon>
        <taxon>Dikarya</taxon>
        <taxon>Ascomycota</taxon>
        <taxon>Pezizomycotina</taxon>
        <taxon>Dothideomycetes</taxon>
        <taxon>Dothideomycetidae</taxon>
        <taxon>Mycosphaerellales</taxon>
        <taxon>Extremaceae</taxon>
        <taxon>Extremus</taxon>
    </lineage>
</organism>
<feature type="region of interest" description="Disordered" evidence="6">
    <location>
        <begin position="552"/>
        <end position="573"/>
    </location>
</feature>
<evidence type="ECO:0000256" key="5">
    <source>
        <dbReference type="ARBA" id="ARBA00022840"/>
    </source>
</evidence>
<dbReference type="PANTHER" id="PTHR43671:SF13">
    <property type="entry name" value="SERINE_THREONINE-PROTEIN KINASE NEK2"/>
    <property type="match status" value="1"/>
</dbReference>